<dbReference type="Gene3D" id="3.30.950.30">
    <property type="entry name" value="Schlafen, AAA domain"/>
    <property type="match status" value="1"/>
</dbReference>
<gene>
    <name evidence="2" type="ORF">SAMN05720469_1656</name>
</gene>
<dbReference type="EMBL" id="FRAW01000065">
    <property type="protein sequence ID" value="SHL31604.1"/>
    <property type="molecule type" value="Genomic_DNA"/>
</dbReference>
<dbReference type="InterPro" id="IPR007421">
    <property type="entry name" value="Schlafen_AlbA_2_dom"/>
</dbReference>
<evidence type="ECO:0000313" key="3">
    <source>
        <dbReference type="Proteomes" id="UP000184275"/>
    </source>
</evidence>
<name>A0A1M6ZMH4_9BACT</name>
<dbReference type="PANTHER" id="PTHR30595:SF6">
    <property type="entry name" value="SCHLAFEN ALBA-2 DOMAIN-CONTAINING PROTEIN"/>
    <property type="match status" value="1"/>
</dbReference>
<evidence type="ECO:0000313" key="2">
    <source>
        <dbReference type="EMBL" id="SHL31604.1"/>
    </source>
</evidence>
<keyword evidence="2" id="KW-0238">DNA-binding</keyword>
<dbReference type="InterPro" id="IPR038461">
    <property type="entry name" value="Schlafen_AlbA_2_dom_sf"/>
</dbReference>
<dbReference type="Proteomes" id="UP000184275">
    <property type="component" value="Unassembled WGS sequence"/>
</dbReference>
<feature type="domain" description="Schlafen AlbA-2" evidence="1">
    <location>
        <begin position="3"/>
        <end position="107"/>
    </location>
</feature>
<dbReference type="RefSeq" id="WP_220387092.1">
    <property type="nucleotide sequence ID" value="NZ_FRAW01000065.1"/>
</dbReference>
<dbReference type="Pfam" id="PF04326">
    <property type="entry name" value="SLFN_AlbA_2"/>
    <property type="match status" value="1"/>
</dbReference>
<organism evidence="2 3">
    <name type="scientific">Fibrobacter intestinalis</name>
    <dbReference type="NCBI Taxonomy" id="28122"/>
    <lineage>
        <taxon>Bacteria</taxon>
        <taxon>Pseudomonadati</taxon>
        <taxon>Fibrobacterota</taxon>
        <taxon>Fibrobacteria</taxon>
        <taxon>Fibrobacterales</taxon>
        <taxon>Fibrobacteraceae</taxon>
        <taxon>Fibrobacter</taxon>
    </lineage>
</organism>
<sequence>MPESQNIEYKESWRDEYIKWICGFANAQGGKIFVGVDDKGHVIGLQNAKKLMEDIPNKVRDALGLLVDVNLLSVDSKEYIEISISPSTYPVNYKGEYHYRTGSTKQLLQGASLTQFLLNKTGTK</sequence>
<dbReference type="GO" id="GO:0003677">
    <property type="term" value="F:DNA binding"/>
    <property type="evidence" value="ECO:0007669"/>
    <property type="project" value="UniProtKB-KW"/>
</dbReference>
<reference evidence="3" key="1">
    <citation type="submission" date="2016-11" db="EMBL/GenBank/DDBJ databases">
        <authorList>
            <person name="Varghese N."/>
            <person name="Submissions S."/>
        </authorList>
    </citation>
    <scope>NUCLEOTIDE SEQUENCE [LARGE SCALE GENOMIC DNA]</scope>
    <source>
        <strain evidence="3">UWOS</strain>
    </source>
</reference>
<keyword evidence="3" id="KW-1185">Reference proteome</keyword>
<protein>
    <submittedName>
        <fullName evidence="2">Putative DNA-binding domain-containing protein</fullName>
    </submittedName>
</protein>
<dbReference type="PANTHER" id="PTHR30595">
    <property type="entry name" value="GLPR-RELATED TRANSCRIPTIONAL REPRESSOR"/>
    <property type="match status" value="1"/>
</dbReference>
<proteinExistence type="predicted"/>
<dbReference type="AlphaFoldDB" id="A0A1M6ZMH4"/>
<accession>A0A1M6ZMH4</accession>
<evidence type="ECO:0000259" key="1">
    <source>
        <dbReference type="Pfam" id="PF04326"/>
    </source>
</evidence>